<evidence type="ECO:0000313" key="3">
    <source>
        <dbReference type="Proteomes" id="UP000479710"/>
    </source>
</evidence>
<accession>A0A6G1BNN4</accession>
<evidence type="ECO:0000313" key="2">
    <source>
        <dbReference type="EMBL" id="KAF0889367.1"/>
    </source>
</evidence>
<reference evidence="2 3" key="1">
    <citation type="submission" date="2019-11" db="EMBL/GenBank/DDBJ databases">
        <title>Whole genome sequence of Oryza granulata.</title>
        <authorList>
            <person name="Li W."/>
        </authorList>
    </citation>
    <scope>NUCLEOTIDE SEQUENCE [LARGE SCALE GENOMIC DNA]</scope>
    <source>
        <strain evidence="3">cv. Menghai</strain>
        <tissue evidence="2">Leaf</tissue>
    </source>
</reference>
<dbReference type="EMBL" id="SPHZ02000012">
    <property type="protein sequence ID" value="KAF0889367.1"/>
    <property type="molecule type" value="Genomic_DNA"/>
</dbReference>
<comment type="caution">
    <text evidence="2">The sequence shown here is derived from an EMBL/GenBank/DDBJ whole genome shotgun (WGS) entry which is preliminary data.</text>
</comment>
<organism evidence="2 3">
    <name type="scientific">Oryza meyeriana var. granulata</name>
    <dbReference type="NCBI Taxonomy" id="110450"/>
    <lineage>
        <taxon>Eukaryota</taxon>
        <taxon>Viridiplantae</taxon>
        <taxon>Streptophyta</taxon>
        <taxon>Embryophyta</taxon>
        <taxon>Tracheophyta</taxon>
        <taxon>Spermatophyta</taxon>
        <taxon>Magnoliopsida</taxon>
        <taxon>Liliopsida</taxon>
        <taxon>Poales</taxon>
        <taxon>Poaceae</taxon>
        <taxon>BOP clade</taxon>
        <taxon>Oryzoideae</taxon>
        <taxon>Oryzeae</taxon>
        <taxon>Oryzinae</taxon>
        <taxon>Oryza</taxon>
        <taxon>Oryza meyeriana</taxon>
    </lineage>
</organism>
<name>A0A6G1BNN4_9ORYZ</name>
<feature type="region of interest" description="Disordered" evidence="1">
    <location>
        <begin position="83"/>
        <end position="113"/>
    </location>
</feature>
<protein>
    <submittedName>
        <fullName evidence="2">Uncharacterized protein</fullName>
    </submittedName>
</protein>
<sequence length="254" mass="27741">MLACSSRARAREEAECLERHMGGANPAAAAPDGGDCHMDGLKPARADWRHQLHEAARDRIVTPVLPSQGNDLAHSPAITLVSQQQTQQLNASTSVQASSLPRPGQSSTDVSQTSVLQNMSGQSTIPHMHPMASQSATQSGIRQLMGQQPDLHQNHLLCQHNSAVEMQQQQRLSLQSNNLLNGHQTQQMLDQQSRSKGNSILSDKEEFWLHMLEHSDTSSLLSAILGTQDKKGEAPMLEAVDFDEDVPHIHPNPV</sequence>
<keyword evidence="3" id="KW-1185">Reference proteome</keyword>
<dbReference type="Proteomes" id="UP000479710">
    <property type="component" value="Unassembled WGS sequence"/>
</dbReference>
<dbReference type="AlphaFoldDB" id="A0A6G1BNN4"/>
<proteinExistence type="predicted"/>
<evidence type="ECO:0000256" key="1">
    <source>
        <dbReference type="SAM" id="MobiDB-lite"/>
    </source>
</evidence>
<gene>
    <name evidence="2" type="ORF">E2562_023667</name>
</gene>